<accession>A0A317ZW80</accession>
<evidence type="ECO:0000256" key="2">
    <source>
        <dbReference type="ARBA" id="ARBA00022801"/>
    </source>
</evidence>
<dbReference type="GO" id="GO:0044281">
    <property type="term" value="P:small molecule metabolic process"/>
    <property type="evidence" value="ECO:0007669"/>
    <property type="project" value="UniProtKB-ARBA"/>
</dbReference>
<evidence type="ECO:0000313" key="4">
    <source>
        <dbReference type="EMBL" id="PXA70081.1"/>
    </source>
</evidence>
<dbReference type="OrthoDB" id="9810501at2"/>
<dbReference type="SFLD" id="SFLDG01129">
    <property type="entry name" value="C1.5:_HAD__Beta-PGM__Phosphata"/>
    <property type="match status" value="1"/>
</dbReference>
<keyword evidence="3" id="KW-0460">Magnesium</keyword>
<dbReference type="AlphaFoldDB" id="A0A317ZW80"/>
<keyword evidence="2 4" id="KW-0378">Hydrolase</keyword>
<dbReference type="NCBIfam" id="TIGR01549">
    <property type="entry name" value="HAD-SF-IA-v1"/>
    <property type="match status" value="1"/>
</dbReference>
<dbReference type="GO" id="GO:0016787">
    <property type="term" value="F:hydrolase activity"/>
    <property type="evidence" value="ECO:0007669"/>
    <property type="project" value="UniProtKB-KW"/>
</dbReference>
<gene>
    <name evidence="4" type="ORF">CTB96_08815</name>
</gene>
<organism evidence="4 5">
    <name type="scientific">Cryobacterium arcticum</name>
    <dbReference type="NCBI Taxonomy" id="670052"/>
    <lineage>
        <taxon>Bacteria</taxon>
        <taxon>Bacillati</taxon>
        <taxon>Actinomycetota</taxon>
        <taxon>Actinomycetes</taxon>
        <taxon>Micrococcales</taxon>
        <taxon>Microbacteriaceae</taxon>
        <taxon>Cryobacterium</taxon>
    </lineage>
</organism>
<name>A0A317ZW80_9MICO</name>
<dbReference type="Pfam" id="PF00702">
    <property type="entry name" value="Hydrolase"/>
    <property type="match status" value="1"/>
</dbReference>
<dbReference type="Proteomes" id="UP000246722">
    <property type="component" value="Unassembled WGS sequence"/>
</dbReference>
<dbReference type="SUPFAM" id="SSF56784">
    <property type="entry name" value="HAD-like"/>
    <property type="match status" value="1"/>
</dbReference>
<dbReference type="PANTHER" id="PTHR46470">
    <property type="entry name" value="N-ACYLNEURAMINATE-9-PHOSPHATASE"/>
    <property type="match status" value="1"/>
</dbReference>
<dbReference type="PANTHER" id="PTHR46470:SF4">
    <property type="entry name" value="5-AMINO-6-(5-PHOSPHO-D-RIBITYLAMINO)URACIL PHOSPHATASE YIGB"/>
    <property type="match status" value="1"/>
</dbReference>
<dbReference type="InterPro" id="IPR023214">
    <property type="entry name" value="HAD_sf"/>
</dbReference>
<dbReference type="PRINTS" id="PR00413">
    <property type="entry name" value="HADHALOGNASE"/>
</dbReference>
<dbReference type="SFLD" id="SFLDS00003">
    <property type="entry name" value="Haloacid_Dehalogenase"/>
    <property type="match status" value="1"/>
</dbReference>
<evidence type="ECO:0000256" key="1">
    <source>
        <dbReference type="ARBA" id="ARBA00001946"/>
    </source>
</evidence>
<dbReference type="InterPro" id="IPR036412">
    <property type="entry name" value="HAD-like_sf"/>
</dbReference>
<protein>
    <submittedName>
        <fullName evidence="4">HAD family hydrolase</fullName>
    </submittedName>
</protein>
<reference evidence="4 5" key="1">
    <citation type="submission" date="2018-05" db="EMBL/GenBank/DDBJ databases">
        <title>Genetic diversity of glacier-inhabiting Cryobacterium bacteria in China and description of Cryobacterium mengkeensis sp. nov. and Arthrobacter glacialis sp. nov.</title>
        <authorList>
            <person name="Liu Q."/>
            <person name="Xin Y.-H."/>
        </authorList>
    </citation>
    <scope>NUCLEOTIDE SEQUENCE [LARGE SCALE GENOMIC DNA]</scope>
    <source>
        <strain evidence="4 5">SK-1</strain>
    </source>
</reference>
<comment type="cofactor">
    <cofactor evidence="1">
        <name>Mg(2+)</name>
        <dbReference type="ChEBI" id="CHEBI:18420"/>
    </cofactor>
</comment>
<dbReference type="InterPro" id="IPR051400">
    <property type="entry name" value="HAD-like_hydrolase"/>
</dbReference>
<evidence type="ECO:0000256" key="3">
    <source>
        <dbReference type="ARBA" id="ARBA00022842"/>
    </source>
</evidence>
<dbReference type="InterPro" id="IPR006439">
    <property type="entry name" value="HAD-SF_hydro_IA"/>
</dbReference>
<dbReference type="RefSeq" id="WP_110126555.1">
    <property type="nucleotide sequence ID" value="NZ_QHLY01000009.1"/>
</dbReference>
<dbReference type="Gene3D" id="1.20.120.1600">
    <property type="match status" value="1"/>
</dbReference>
<proteinExistence type="predicted"/>
<keyword evidence="5" id="KW-1185">Reference proteome</keyword>
<evidence type="ECO:0000313" key="5">
    <source>
        <dbReference type="Proteomes" id="UP000246722"/>
    </source>
</evidence>
<sequence>MRPARTVPTEPVAPRLVLFDLDDTLFAHRAAVAAGILGHVAAQGGRGAAADPHSVVALWNALEEQHYHAYLAGELDFAGQRSARARDFAAAHGVDLTEAEATAWFNDYFEHYRAHWQLHDDALPCLDEVARRIPGVRFGLITNGELAYQSVKLADTGLDARVEHVITSAEFGLSKPRPEIFRHACALFGADPGSAVYVGDRLRTDAIGAAAAGLTGVWLDRVGSAGPPPPGADLVEARDRGVIRLTTLAALPDLLAPESSAGTRT</sequence>
<dbReference type="Gene3D" id="3.40.50.1000">
    <property type="entry name" value="HAD superfamily/HAD-like"/>
    <property type="match status" value="1"/>
</dbReference>
<dbReference type="EMBL" id="QHLY01000009">
    <property type="protein sequence ID" value="PXA70081.1"/>
    <property type="molecule type" value="Genomic_DNA"/>
</dbReference>
<comment type="caution">
    <text evidence="4">The sequence shown here is derived from an EMBL/GenBank/DDBJ whole genome shotgun (WGS) entry which is preliminary data.</text>
</comment>